<evidence type="ECO:0000256" key="9">
    <source>
        <dbReference type="ARBA" id="ARBA00023157"/>
    </source>
</evidence>
<evidence type="ECO:0000256" key="10">
    <source>
        <dbReference type="ARBA" id="ARBA00023170"/>
    </source>
</evidence>
<gene>
    <name evidence="19" type="ORF">GSONMT00023446001</name>
</gene>
<reference evidence="19" key="1">
    <citation type="journal article" date="2014" name="Nat. Commun.">
        <title>The rainbow trout genome provides novel insights into evolution after whole-genome duplication in vertebrates.</title>
        <authorList>
            <person name="Berthelot C."/>
            <person name="Brunet F."/>
            <person name="Chalopin D."/>
            <person name="Juanchich A."/>
            <person name="Bernard M."/>
            <person name="Noel B."/>
            <person name="Bento P."/>
            <person name="Da Silva C."/>
            <person name="Labadie K."/>
            <person name="Alberti A."/>
            <person name="Aury J.M."/>
            <person name="Louis A."/>
            <person name="Dehais P."/>
            <person name="Bardou P."/>
            <person name="Montfort J."/>
            <person name="Klopp C."/>
            <person name="Cabau C."/>
            <person name="Gaspin C."/>
            <person name="Thorgaard G.H."/>
            <person name="Boussaha M."/>
            <person name="Quillet E."/>
            <person name="Guyomard R."/>
            <person name="Galiana D."/>
            <person name="Bobe J."/>
            <person name="Volff J.N."/>
            <person name="Genet C."/>
            <person name="Wincker P."/>
            <person name="Jaillon O."/>
            <person name="Roest Crollius H."/>
            <person name="Guiguen Y."/>
        </authorList>
    </citation>
    <scope>NUCLEOTIDE SEQUENCE [LARGE SCALE GENOMIC DNA]</scope>
</reference>
<proteinExistence type="predicted"/>
<evidence type="ECO:0000256" key="14">
    <source>
        <dbReference type="ARBA" id="ARBA00045871"/>
    </source>
</evidence>
<dbReference type="SMART" id="SM00208">
    <property type="entry name" value="TNFR"/>
    <property type="match status" value="3"/>
</dbReference>
<evidence type="ECO:0000256" key="1">
    <source>
        <dbReference type="ARBA" id="ARBA00004479"/>
    </source>
</evidence>
<dbReference type="CDD" id="cd13405">
    <property type="entry name" value="TNFRSF14_teleost"/>
    <property type="match status" value="1"/>
</dbReference>
<dbReference type="AlphaFoldDB" id="A0A060YH43"/>
<dbReference type="FunFam" id="2.10.50.10:FF:000041">
    <property type="entry name" value="Tumor necrosis factor receptor superfamily member 5"/>
    <property type="match status" value="1"/>
</dbReference>
<evidence type="ECO:0000256" key="13">
    <source>
        <dbReference type="ARBA" id="ARBA00032719"/>
    </source>
</evidence>
<feature type="domain" description="TNFR-Cys" evidence="18">
    <location>
        <begin position="118"/>
        <end position="160"/>
    </location>
</feature>
<dbReference type="GO" id="GO:0050829">
    <property type="term" value="P:defense response to Gram-negative bacterium"/>
    <property type="evidence" value="ECO:0007669"/>
    <property type="project" value="TreeGrafter"/>
</dbReference>
<dbReference type="SUPFAM" id="SSF57586">
    <property type="entry name" value="TNF receptor-like"/>
    <property type="match status" value="2"/>
</dbReference>
<keyword evidence="5" id="KW-0677">Repeat</keyword>
<keyword evidence="8 17" id="KW-0472">Membrane</keyword>
<comment type="caution">
    <text evidence="15">Lacks conserved residue(s) required for the propagation of feature annotation.</text>
</comment>
<dbReference type="GO" id="GO:0046642">
    <property type="term" value="P:negative regulation of alpha-beta T cell proliferation"/>
    <property type="evidence" value="ECO:0007669"/>
    <property type="project" value="TreeGrafter"/>
</dbReference>
<reference evidence="19" key="2">
    <citation type="submission" date="2014-03" db="EMBL/GenBank/DDBJ databases">
        <authorList>
            <person name="Genoscope - CEA"/>
        </authorList>
    </citation>
    <scope>NUCLEOTIDE SEQUENCE</scope>
</reference>
<evidence type="ECO:0000256" key="16">
    <source>
        <dbReference type="SAM" id="MobiDB-lite"/>
    </source>
</evidence>
<dbReference type="Proteomes" id="UP000193380">
    <property type="component" value="Unassembled WGS sequence"/>
</dbReference>
<dbReference type="GO" id="GO:2000406">
    <property type="term" value="P:positive regulation of T cell migration"/>
    <property type="evidence" value="ECO:0007669"/>
    <property type="project" value="TreeGrafter"/>
</dbReference>
<feature type="transmembrane region" description="Helical" evidence="17">
    <location>
        <begin position="246"/>
        <end position="267"/>
    </location>
</feature>
<dbReference type="GO" id="GO:0050830">
    <property type="term" value="P:defense response to Gram-positive bacterium"/>
    <property type="evidence" value="ECO:0007669"/>
    <property type="project" value="TreeGrafter"/>
</dbReference>
<feature type="disulfide bond" evidence="15">
    <location>
        <begin position="119"/>
        <end position="134"/>
    </location>
</feature>
<keyword evidence="11" id="KW-0325">Glycoprotein</keyword>
<keyword evidence="6" id="KW-0391">Immunity</keyword>
<keyword evidence="10" id="KW-0675">Receptor</keyword>
<accession>A0A060YH43</accession>
<evidence type="ECO:0000256" key="2">
    <source>
        <dbReference type="ARBA" id="ARBA00015766"/>
    </source>
</evidence>
<evidence type="ECO:0000256" key="17">
    <source>
        <dbReference type="SAM" id="Phobius"/>
    </source>
</evidence>
<protein>
    <recommendedName>
        <fullName evidence="2">Tumor necrosis factor receptor superfamily member 5</fullName>
    </recommendedName>
    <alternativeName>
        <fullName evidence="12">B-cell surface antigen CD40</fullName>
    </alternativeName>
    <alternativeName>
        <fullName evidence="13">CD40L receptor</fullName>
    </alternativeName>
</protein>
<evidence type="ECO:0000256" key="11">
    <source>
        <dbReference type="ARBA" id="ARBA00023180"/>
    </source>
</evidence>
<evidence type="ECO:0000313" key="20">
    <source>
        <dbReference type="Proteomes" id="UP000193380"/>
    </source>
</evidence>
<dbReference type="PANTHER" id="PTHR46838:SF1">
    <property type="entry name" value="TUMOR NECROSIS FACTOR RECEPTOR SUPERFAMILY MEMBER 14"/>
    <property type="match status" value="1"/>
</dbReference>
<keyword evidence="3 17" id="KW-0812">Transmembrane</keyword>
<evidence type="ECO:0000256" key="3">
    <source>
        <dbReference type="ARBA" id="ARBA00022692"/>
    </source>
</evidence>
<dbReference type="Gene3D" id="2.10.50.10">
    <property type="entry name" value="Tumor Necrosis Factor Receptor, subunit A, domain 2"/>
    <property type="match status" value="3"/>
</dbReference>
<dbReference type="PROSITE" id="PS50050">
    <property type="entry name" value="TNFR_NGFR_2"/>
    <property type="match status" value="1"/>
</dbReference>
<sequence length="364" mass="40763">MDPQEVKGQTNVPGSNIPVCFSGSNQEQTQTQRWIVMIRSPPAIRLVTPETVWRPSSPLRTQRGWSTVRHFYIQRVKKWNSKATEHDIRRAVGDHLKHSAGNHVHRHCTEFTSTSCVPCVDSTFLDEPNGLIKCKVCTNCDPGLGLKVKQPCTPSSDTVCGTLEGFYCLDPTKDGCRAAQRHSSCKPGQYINHTDTVCSDCTGDTYSDGSLTSCQPHTQCKSLGLQELRPGTHWSNSECGPQSSRIYPGIIIGVVASVLIALVTIILRRIFEEKKSNNSDFFSSDSKCCRGIVRFRGNTKQCSTMKQKKVQHLAGVSFVNDSSSDRTHHYKCYLRYVQILYTVVNVIYIQLFLEVGFWHITVAK</sequence>
<evidence type="ECO:0000256" key="7">
    <source>
        <dbReference type="ARBA" id="ARBA00022989"/>
    </source>
</evidence>
<dbReference type="GO" id="GO:0006874">
    <property type="term" value="P:intracellular calcium ion homeostasis"/>
    <property type="evidence" value="ECO:0007669"/>
    <property type="project" value="UniProtKB-ARBA"/>
</dbReference>
<dbReference type="PaxDb" id="8022-A0A060YH43"/>
<evidence type="ECO:0000256" key="8">
    <source>
        <dbReference type="ARBA" id="ARBA00023136"/>
    </source>
</evidence>
<evidence type="ECO:0000256" key="15">
    <source>
        <dbReference type="PROSITE-ProRule" id="PRU00206"/>
    </source>
</evidence>
<keyword evidence="9 15" id="KW-1015">Disulfide bond</keyword>
<dbReference type="Pfam" id="PF00020">
    <property type="entry name" value="TNFR_c6"/>
    <property type="match status" value="2"/>
</dbReference>
<evidence type="ECO:0000256" key="5">
    <source>
        <dbReference type="ARBA" id="ARBA00022737"/>
    </source>
</evidence>
<dbReference type="InterPro" id="IPR001368">
    <property type="entry name" value="TNFR/NGFR_Cys_rich_reg"/>
</dbReference>
<dbReference type="PANTHER" id="PTHR46838">
    <property type="entry name" value="TUMOR NECROSIS FACTOR RECEPTOR SUPERFAMILY MEMBER 14"/>
    <property type="match status" value="1"/>
</dbReference>
<dbReference type="GO" id="GO:0002720">
    <property type="term" value="P:positive regulation of cytokine production involved in immune response"/>
    <property type="evidence" value="ECO:0007669"/>
    <property type="project" value="TreeGrafter"/>
</dbReference>
<feature type="region of interest" description="Disordered" evidence="16">
    <location>
        <begin position="1"/>
        <end position="25"/>
    </location>
</feature>
<dbReference type="GO" id="GO:0002376">
    <property type="term" value="P:immune system process"/>
    <property type="evidence" value="ECO:0007669"/>
    <property type="project" value="UniProtKB-KW"/>
</dbReference>
<dbReference type="PROSITE" id="PS00652">
    <property type="entry name" value="TNFR_NGFR_1"/>
    <property type="match status" value="1"/>
</dbReference>
<name>A0A060YH43_ONCMY</name>
<dbReference type="GO" id="GO:0051094">
    <property type="term" value="P:positive regulation of developmental process"/>
    <property type="evidence" value="ECO:0007669"/>
    <property type="project" value="UniProtKB-ARBA"/>
</dbReference>
<feature type="transmembrane region" description="Helical" evidence="17">
    <location>
        <begin position="339"/>
        <end position="360"/>
    </location>
</feature>
<comment type="subcellular location">
    <subcellularLocation>
        <location evidence="1">Membrane</location>
        <topology evidence="1">Single-pass type I membrane protein</topology>
    </subcellularLocation>
</comment>
<evidence type="ECO:0000256" key="6">
    <source>
        <dbReference type="ARBA" id="ARBA00022859"/>
    </source>
</evidence>
<evidence type="ECO:0000256" key="12">
    <source>
        <dbReference type="ARBA" id="ARBA00031089"/>
    </source>
</evidence>
<feature type="repeat" description="TNFR-Cys" evidence="15">
    <location>
        <begin position="118"/>
        <end position="160"/>
    </location>
</feature>
<evidence type="ECO:0000259" key="18">
    <source>
        <dbReference type="PROSITE" id="PS50050"/>
    </source>
</evidence>
<keyword evidence="7 17" id="KW-1133">Transmembrane helix</keyword>
<dbReference type="GO" id="GO:0045935">
    <property type="term" value="P:positive regulation of nucleobase-containing compound metabolic process"/>
    <property type="evidence" value="ECO:0007669"/>
    <property type="project" value="UniProtKB-ARBA"/>
</dbReference>
<evidence type="ECO:0000313" key="19">
    <source>
        <dbReference type="EMBL" id="CDQ88729.1"/>
    </source>
</evidence>
<dbReference type="GO" id="GO:0023035">
    <property type="term" value="P:CD40 signaling pathway"/>
    <property type="evidence" value="ECO:0007669"/>
    <property type="project" value="UniProtKB-ARBA"/>
</dbReference>
<dbReference type="GO" id="GO:0009897">
    <property type="term" value="C:external side of plasma membrane"/>
    <property type="evidence" value="ECO:0007669"/>
    <property type="project" value="TreeGrafter"/>
</dbReference>
<evidence type="ECO:0000256" key="4">
    <source>
        <dbReference type="ARBA" id="ARBA00022729"/>
    </source>
</evidence>
<dbReference type="STRING" id="8022.A0A060YH43"/>
<comment type="function">
    <text evidence="14">Receptor for TNFSF5/CD40LG. Transduces TRAF6- and MAP3K8-mediated signals that activate ERK in macrophages and B cells, leading to induction of immunoglobulin secretion.</text>
</comment>
<dbReference type="EMBL" id="FR908910">
    <property type="protein sequence ID" value="CDQ88729.1"/>
    <property type="molecule type" value="Genomic_DNA"/>
</dbReference>
<organism evidence="19 20">
    <name type="scientific">Oncorhynchus mykiss</name>
    <name type="common">Rainbow trout</name>
    <name type="synonym">Salmo gairdneri</name>
    <dbReference type="NCBI Taxonomy" id="8022"/>
    <lineage>
        <taxon>Eukaryota</taxon>
        <taxon>Metazoa</taxon>
        <taxon>Chordata</taxon>
        <taxon>Craniata</taxon>
        <taxon>Vertebrata</taxon>
        <taxon>Euteleostomi</taxon>
        <taxon>Actinopterygii</taxon>
        <taxon>Neopterygii</taxon>
        <taxon>Teleostei</taxon>
        <taxon>Protacanthopterygii</taxon>
        <taxon>Salmoniformes</taxon>
        <taxon>Salmonidae</taxon>
        <taxon>Salmoninae</taxon>
        <taxon>Oncorhynchus</taxon>
    </lineage>
</organism>
<keyword evidence="4" id="KW-0732">Signal</keyword>